<organism evidence="1 2">
    <name type="scientific">Luteolibacter luteus</name>
    <dbReference type="NCBI Taxonomy" id="2728835"/>
    <lineage>
        <taxon>Bacteria</taxon>
        <taxon>Pseudomonadati</taxon>
        <taxon>Verrucomicrobiota</taxon>
        <taxon>Verrucomicrobiia</taxon>
        <taxon>Verrucomicrobiales</taxon>
        <taxon>Verrucomicrobiaceae</taxon>
        <taxon>Luteolibacter</taxon>
    </lineage>
</organism>
<reference evidence="1 2" key="1">
    <citation type="submission" date="2020-04" db="EMBL/GenBank/DDBJ databases">
        <title>Luteolibacter sp. G-1-1-1 isolated from soil.</title>
        <authorList>
            <person name="Dahal R.H."/>
        </authorList>
    </citation>
    <scope>NUCLEOTIDE SEQUENCE [LARGE SCALE GENOMIC DNA]</scope>
    <source>
        <strain evidence="1 2">G-1-1-1</strain>
    </source>
</reference>
<sequence>METYQDTPYHPFKEAVLDALLNKEGYLVELGTAADTVQIATSANNAIGVVAEKQEGNSHVTIRLLGKGGTVKVVAGGVIAKGGNVIWGTGGKVVNSATGNTIGRKLTQGNSADGDVIEIVDAFRTLA</sequence>
<dbReference type="KEGG" id="luo:HHL09_09260"/>
<dbReference type="RefSeq" id="WP_169454274.1">
    <property type="nucleotide sequence ID" value="NZ_CP051774.1"/>
</dbReference>
<keyword evidence="2" id="KW-1185">Reference proteome</keyword>
<dbReference type="EMBL" id="CP051774">
    <property type="protein sequence ID" value="QJE95961.1"/>
    <property type="molecule type" value="Genomic_DNA"/>
</dbReference>
<evidence type="ECO:0000313" key="1">
    <source>
        <dbReference type="EMBL" id="QJE95961.1"/>
    </source>
</evidence>
<proteinExistence type="predicted"/>
<name>A0A858RHA7_9BACT</name>
<gene>
    <name evidence="1" type="ORF">HHL09_09260</name>
</gene>
<protein>
    <submittedName>
        <fullName evidence="1">DUF2190 family protein</fullName>
    </submittedName>
</protein>
<accession>A0A858RHA7</accession>
<dbReference type="AlphaFoldDB" id="A0A858RHA7"/>
<dbReference type="Proteomes" id="UP000501812">
    <property type="component" value="Chromosome"/>
</dbReference>
<evidence type="ECO:0000313" key="2">
    <source>
        <dbReference type="Proteomes" id="UP000501812"/>
    </source>
</evidence>